<proteinExistence type="inferred from homology"/>
<comment type="catalytic activity">
    <reaction evidence="6">
        <text>L-glutamyl-[protein] + L-glutamate + ATP = gamma-L-glutamyl-L-glutamyl-[protein] + ADP + phosphate + H(+)</text>
        <dbReference type="Rhea" id="RHEA:60144"/>
        <dbReference type="Rhea" id="RHEA-COMP:10208"/>
        <dbReference type="Rhea" id="RHEA-COMP:15517"/>
        <dbReference type="ChEBI" id="CHEBI:15378"/>
        <dbReference type="ChEBI" id="CHEBI:29973"/>
        <dbReference type="ChEBI" id="CHEBI:29985"/>
        <dbReference type="ChEBI" id="CHEBI:30616"/>
        <dbReference type="ChEBI" id="CHEBI:43474"/>
        <dbReference type="ChEBI" id="CHEBI:143622"/>
        <dbReference type="ChEBI" id="CHEBI:456216"/>
    </reaction>
    <physiologicalReaction direction="left-to-right" evidence="6">
        <dbReference type="Rhea" id="RHEA:60145"/>
    </physiologicalReaction>
</comment>
<keyword evidence="3" id="KW-0547">Nucleotide-binding</keyword>
<reference evidence="7" key="2">
    <citation type="submission" date="2025-09" db="UniProtKB">
        <authorList>
            <consortium name="Ensembl"/>
        </authorList>
    </citation>
    <scope>IDENTIFICATION</scope>
</reference>
<comment type="similarity">
    <text evidence="1">Belongs to the tubulin--tyrosine ligase family.</text>
</comment>
<name>A0A671QIS9_9TELE</name>
<evidence type="ECO:0000313" key="8">
    <source>
        <dbReference type="Proteomes" id="UP000472260"/>
    </source>
</evidence>
<evidence type="ECO:0000256" key="1">
    <source>
        <dbReference type="ARBA" id="ARBA00006820"/>
    </source>
</evidence>
<sequence>LFLKYYLRSTLPSLSRSYELTRKYRLYKNIQRMQQTHGFQNFHIFQEFSSSFSKDKGAWIIKPVASSRGRGIYLVSNPSQIPLDENILVGNPLLTDGFKFDVRLYVLLYEEGLVRFATVKYDHAMANIKNQFMHLTNYSVNKKSSDYVSCDDPEVEDYGNKWSMSAMLRYLRQEGKDTTLLMGQIEDLIIKAVLSAEIHIATACKMFVPHRCNCFGKTDHNHEI</sequence>
<evidence type="ECO:0000256" key="6">
    <source>
        <dbReference type="ARBA" id="ARBA00049274"/>
    </source>
</evidence>
<dbReference type="Pfam" id="PF03133">
    <property type="entry name" value="TTL"/>
    <property type="match status" value="1"/>
</dbReference>
<evidence type="ECO:0000256" key="2">
    <source>
        <dbReference type="ARBA" id="ARBA00022598"/>
    </source>
</evidence>
<dbReference type="GO" id="GO:0070740">
    <property type="term" value="F:tubulin-glutamic acid ligase activity"/>
    <property type="evidence" value="ECO:0007669"/>
    <property type="project" value="TreeGrafter"/>
</dbReference>
<dbReference type="PANTHER" id="PTHR12241">
    <property type="entry name" value="TUBULIN POLYGLUTAMYLASE"/>
    <property type="match status" value="1"/>
</dbReference>
<dbReference type="GO" id="GO:0000226">
    <property type="term" value="P:microtubule cytoskeleton organization"/>
    <property type="evidence" value="ECO:0007669"/>
    <property type="project" value="TreeGrafter"/>
</dbReference>
<dbReference type="AlphaFoldDB" id="A0A671QIS9"/>
<evidence type="ECO:0000256" key="3">
    <source>
        <dbReference type="ARBA" id="ARBA00022741"/>
    </source>
</evidence>
<dbReference type="GO" id="GO:0015631">
    <property type="term" value="F:tubulin binding"/>
    <property type="evidence" value="ECO:0007669"/>
    <property type="project" value="TreeGrafter"/>
</dbReference>
<dbReference type="PANTHER" id="PTHR12241:SF145">
    <property type="entry name" value="TUBULIN POLYGLUTAMYLASE TTLL5"/>
    <property type="match status" value="1"/>
</dbReference>
<evidence type="ECO:0000313" key="7">
    <source>
        <dbReference type="Ensembl" id="ENSSANP00000071718.1"/>
    </source>
</evidence>
<evidence type="ECO:0000256" key="5">
    <source>
        <dbReference type="ARBA" id="ARBA00041448"/>
    </source>
</evidence>
<evidence type="ECO:0000256" key="4">
    <source>
        <dbReference type="ARBA" id="ARBA00022840"/>
    </source>
</evidence>
<reference evidence="7" key="1">
    <citation type="submission" date="2025-08" db="UniProtKB">
        <authorList>
            <consortium name="Ensembl"/>
        </authorList>
    </citation>
    <scope>IDENTIFICATION</scope>
</reference>
<organism evidence="7 8">
    <name type="scientific">Sinocyclocheilus anshuiensis</name>
    <dbReference type="NCBI Taxonomy" id="1608454"/>
    <lineage>
        <taxon>Eukaryota</taxon>
        <taxon>Metazoa</taxon>
        <taxon>Chordata</taxon>
        <taxon>Craniata</taxon>
        <taxon>Vertebrata</taxon>
        <taxon>Euteleostomi</taxon>
        <taxon>Actinopterygii</taxon>
        <taxon>Neopterygii</taxon>
        <taxon>Teleostei</taxon>
        <taxon>Ostariophysi</taxon>
        <taxon>Cypriniformes</taxon>
        <taxon>Cyprinidae</taxon>
        <taxon>Cyprininae</taxon>
        <taxon>Sinocyclocheilus</taxon>
    </lineage>
</organism>
<keyword evidence="8" id="KW-1185">Reference proteome</keyword>
<dbReference type="GO" id="GO:0036064">
    <property type="term" value="C:ciliary basal body"/>
    <property type="evidence" value="ECO:0007669"/>
    <property type="project" value="TreeGrafter"/>
</dbReference>
<dbReference type="GO" id="GO:0005524">
    <property type="term" value="F:ATP binding"/>
    <property type="evidence" value="ECO:0007669"/>
    <property type="project" value="UniProtKB-KW"/>
</dbReference>
<dbReference type="SUPFAM" id="SSF56059">
    <property type="entry name" value="Glutathione synthetase ATP-binding domain-like"/>
    <property type="match status" value="1"/>
</dbReference>
<keyword evidence="4" id="KW-0067">ATP-binding</keyword>
<dbReference type="Ensembl" id="ENSSANT00000076248.1">
    <property type="protein sequence ID" value="ENSSANP00000071718.1"/>
    <property type="gene ID" value="ENSSANG00000035783.1"/>
</dbReference>
<keyword evidence="2" id="KW-0436">Ligase</keyword>
<dbReference type="Gene3D" id="3.30.470.20">
    <property type="entry name" value="ATP-grasp fold, B domain"/>
    <property type="match status" value="1"/>
</dbReference>
<dbReference type="PROSITE" id="PS51221">
    <property type="entry name" value="TTL"/>
    <property type="match status" value="1"/>
</dbReference>
<protein>
    <recommendedName>
        <fullName evidence="5">Tubulin--tyrosine ligase-like protein 5</fullName>
    </recommendedName>
</protein>
<dbReference type="Proteomes" id="UP000472260">
    <property type="component" value="Unassembled WGS sequence"/>
</dbReference>
<accession>A0A671QIS9</accession>
<dbReference type="InterPro" id="IPR004344">
    <property type="entry name" value="TTL/TTLL_fam"/>
</dbReference>